<comment type="cofactor">
    <cofactor evidence="1">
        <name>FAD</name>
        <dbReference type="ChEBI" id="CHEBI:57692"/>
    </cofactor>
</comment>
<accession>A0A7G9QZ41</accession>
<dbReference type="Pfam" id="PF01266">
    <property type="entry name" value="DAO"/>
    <property type="match status" value="1"/>
</dbReference>
<dbReference type="AlphaFoldDB" id="A0A7G9QZ41"/>
<evidence type="ECO:0000259" key="6">
    <source>
        <dbReference type="Pfam" id="PF01266"/>
    </source>
</evidence>
<evidence type="ECO:0000256" key="3">
    <source>
        <dbReference type="ARBA" id="ARBA00022827"/>
    </source>
</evidence>
<dbReference type="Proteomes" id="UP000515976">
    <property type="component" value="Chromosome"/>
</dbReference>
<evidence type="ECO:0000256" key="1">
    <source>
        <dbReference type="ARBA" id="ARBA00001974"/>
    </source>
</evidence>
<evidence type="ECO:0000256" key="5">
    <source>
        <dbReference type="ARBA" id="ARBA00037941"/>
    </source>
</evidence>
<dbReference type="GO" id="GO:0005737">
    <property type="term" value="C:cytoplasm"/>
    <property type="evidence" value="ECO:0007669"/>
    <property type="project" value="TreeGrafter"/>
</dbReference>
<proteinExistence type="inferred from homology"/>
<dbReference type="RefSeq" id="WP_166099872.1">
    <property type="nucleotide sequence ID" value="NZ_BMMY01000003.1"/>
</dbReference>
<protein>
    <submittedName>
        <fullName evidence="7">L-2-hydroxyglutarate oxidase</fullName>
        <ecNumber evidence="7">1.1.3.-</ecNumber>
    </submittedName>
</protein>
<dbReference type="PANTHER" id="PTHR43104">
    <property type="entry name" value="L-2-HYDROXYGLUTARATE DEHYDROGENASE, MITOCHONDRIAL"/>
    <property type="match status" value="1"/>
</dbReference>
<keyword evidence="3" id="KW-0274">FAD</keyword>
<dbReference type="InterPro" id="IPR036188">
    <property type="entry name" value="FAD/NAD-bd_sf"/>
</dbReference>
<dbReference type="KEGG" id="pei:H9L10_09845"/>
<sequence>MSRAVTVVGGGIVGLAVAERLVREDPSTRVTVLEKESGWARHQTGRNSGVVHSGLYYAPGSAKARWCRAGAAELWRLAREEDLPHAVTGKLVVATDAAELPRLEALCERGLANGLAVRRLDAAEAREHEPHVAALAALYVPETGVVDYRAVCAALVGRLAAAGADLRLSAEVVGGREDARGVRVETTTGEVASDVVVNCAGLHTDVVARRLGHEPSVRVVPFRGEYRELAPEATHLVRGLVYPVPDPELPFLGVHLTRGVDGTVHAGPNAVLALAREGYGWRTVDPGDLAQTLAYPGLWRLARHQLRTGAAEVARSLSRRRFGDSLRRLVPALRDEDLRPAPAGVRAQAVAPDGRLVDDFLLERSGRCVHVLNAPSPAATASLEIARNVVGLLP</sequence>
<dbReference type="NCBIfam" id="NF008726">
    <property type="entry name" value="PRK11728.1"/>
    <property type="match status" value="1"/>
</dbReference>
<dbReference type="EC" id="1.1.3.-" evidence="7"/>
<dbReference type="Gene3D" id="3.30.9.10">
    <property type="entry name" value="D-Amino Acid Oxidase, subunit A, domain 2"/>
    <property type="match status" value="1"/>
</dbReference>
<gene>
    <name evidence="7" type="primary">lhgO</name>
    <name evidence="7" type="ORF">H9L10_09845</name>
</gene>
<dbReference type="SUPFAM" id="SSF51905">
    <property type="entry name" value="FAD/NAD(P)-binding domain"/>
    <property type="match status" value="1"/>
</dbReference>
<feature type="domain" description="FAD dependent oxidoreductase" evidence="6">
    <location>
        <begin position="5"/>
        <end position="389"/>
    </location>
</feature>
<keyword evidence="4 7" id="KW-0560">Oxidoreductase</keyword>
<organism evidence="7 8">
    <name type="scientific">Phycicoccus endophyticus</name>
    <dbReference type="NCBI Taxonomy" id="1690220"/>
    <lineage>
        <taxon>Bacteria</taxon>
        <taxon>Bacillati</taxon>
        <taxon>Actinomycetota</taxon>
        <taxon>Actinomycetes</taxon>
        <taxon>Micrococcales</taxon>
        <taxon>Intrasporangiaceae</taxon>
        <taxon>Phycicoccus</taxon>
    </lineage>
</organism>
<keyword evidence="2" id="KW-0285">Flavoprotein</keyword>
<evidence type="ECO:0000256" key="2">
    <source>
        <dbReference type="ARBA" id="ARBA00022630"/>
    </source>
</evidence>
<dbReference type="PANTHER" id="PTHR43104:SF2">
    <property type="entry name" value="L-2-HYDROXYGLUTARATE DEHYDROGENASE, MITOCHONDRIAL"/>
    <property type="match status" value="1"/>
</dbReference>
<dbReference type="InterPro" id="IPR006076">
    <property type="entry name" value="FAD-dep_OxRdtase"/>
</dbReference>
<evidence type="ECO:0000313" key="7">
    <source>
        <dbReference type="EMBL" id="QNN48616.1"/>
    </source>
</evidence>
<dbReference type="Gene3D" id="3.50.50.60">
    <property type="entry name" value="FAD/NAD(P)-binding domain"/>
    <property type="match status" value="1"/>
</dbReference>
<evidence type="ECO:0000313" key="8">
    <source>
        <dbReference type="Proteomes" id="UP000515976"/>
    </source>
</evidence>
<dbReference type="GO" id="GO:0047545">
    <property type="term" value="F:(S)-2-hydroxyglutarate dehydrogenase activity"/>
    <property type="evidence" value="ECO:0007669"/>
    <property type="project" value="TreeGrafter"/>
</dbReference>
<keyword evidence="8" id="KW-1185">Reference proteome</keyword>
<reference evidence="7 8" key="1">
    <citation type="submission" date="2020-08" db="EMBL/GenBank/DDBJ databases">
        <title>Genome sequence of Phycicoccus endophyticus JCM 31784T.</title>
        <authorList>
            <person name="Hyun D.-W."/>
            <person name="Bae J.-W."/>
        </authorList>
    </citation>
    <scope>NUCLEOTIDE SEQUENCE [LARGE SCALE GENOMIC DNA]</scope>
    <source>
        <strain evidence="7 8">JCM 31784</strain>
    </source>
</reference>
<comment type="similarity">
    <text evidence="5">Belongs to the L2HGDH family.</text>
</comment>
<evidence type="ECO:0000256" key="4">
    <source>
        <dbReference type="ARBA" id="ARBA00023002"/>
    </source>
</evidence>
<dbReference type="EMBL" id="CP060712">
    <property type="protein sequence ID" value="QNN48616.1"/>
    <property type="molecule type" value="Genomic_DNA"/>
</dbReference>
<name>A0A7G9QZ41_9MICO</name>